<evidence type="ECO:0000256" key="5">
    <source>
        <dbReference type="ARBA" id="ARBA00022840"/>
    </source>
</evidence>
<dbReference type="InterPro" id="IPR000719">
    <property type="entry name" value="Prot_kinase_dom"/>
</dbReference>
<dbReference type="GO" id="GO:0005524">
    <property type="term" value="F:ATP binding"/>
    <property type="evidence" value="ECO:0007669"/>
    <property type="project" value="UniProtKB-KW"/>
</dbReference>
<dbReference type="OrthoDB" id="5979581at2759"/>
<keyword evidence="4" id="KW-0418">Kinase</keyword>
<reference evidence="8" key="1">
    <citation type="submission" date="2022-12" db="EMBL/GenBank/DDBJ databases">
        <authorList>
            <person name="Petersen C."/>
        </authorList>
    </citation>
    <scope>NUCLEOTIDE SEQUENCE</scope>
    <source>
        <strain evidence="8">IBT 17660</strain>
    </source>
</reference>
<dbReference type="PANTHER" id="PTHR45646:SF11">
    <property type="entry name" value="SERINE_THREONINE-PROTEIN KINASE DOA"/>
    <property type="match status" value="1"/>
</dbReference>
<evidence type="ECO:0000256" key="3">
    <source>
        <dbReference type="ARBA" id="ARBA00022741"/>
    </source>
</evidence>
<dbReference type="InterPro" id="IPR051175">
    <property type="entry name" value="CLK_kinases"/>
</dbReference>
<keyword evidence="9" id="KW-1185">Reference proteome</keyword>
<feature type="domain" description="Protein kinase" evidence="7">
    <location>
        <begin position="95"/>
        <end position="468"/>
    </location>
</feature>
<sequence>MINLRRLGPSKDISWPSSVTTESTAVSTIPSAKSYSESKFNALQKNLILFIFDMLRSFLQSLPRLGRRWTPLNFTNPNFIRVPTSQAIEEETIPGYVAGRYYPTRIGEILKDRYQVGGKLGYRRYVTLKIFIKSTSMRQQLDDELKIYKRIEGAPRKHAGRKYVRSLLDSFDVSGPEDKHRCLVHRPLWESMLDFLFRNPVQRLPTPILAVTLHRLFLALDYLHTECKIIHTGTVFSSRSRAHLLIDISDIKADNIMFGIDDSVFSDFENNELQNPCPRKELDGRTIYTSRVLRMPKNLGAPVLCDFGSAVVGDEQHSEDIQPDIYRAPEVILQVPWSYSVDIWNVGCVARKPILLVWNLYEGGSLFSGQDPEYKTYRSRAHLAEMIRLLGPPAPSFLARGNLTKDYFTEEGDLHAGELVGERIPLEQRETSLEGEEKEMFLRLVRKMLQWEPEKRSSAMELEKDEWAQAELHK</sequence>
<reference evidence="8" key="2">
    <citation type="journal article" date="2023" name="IMA Fungus">
        <title>Comparative genomic study of the Penicillium genus elucidates a diverse pangenome and 15 lateral gene transfer events.</title>
        <authorList>
            <person name="Petersen C."/>
            <person name="Sorensen T."/>
            <person name="Nielsen M.R."/>
            <person name="Sondergaard T.E."/>
            <person name="Sorensen J.L."/>
            <person name="Fitzpatrick D.A."/>
            <person name="Frisvad J.C."/>
            <person name="Nielsen K.L."/>
        </authorList>
    </citation>
    <scope>NUCLEOTIDE SEQUENCE</scope>
    <source>
        <strain evidence="8">IBT 17660</strain>
    </source>
</reference>
<dbReference type="Proteomes" id="UP001147760">
    <property type="component" value="Unassembled WGS sequence"/>
</dbReference>
<keyword evidence="3" id="KW-0547">Nucleotide-binding</keyword>
<evidence type="ECO:0000256" key="6">
    <source>
        <dbReference type="SAM" id="MobiDB-lite"/>
    </source>
</evidence>
<dbReference type="PROSITE" id="PS50011">
    <property type="entry name" value="PROTEIN_KINASE_DOM"/>
    <property type="match status" value="1"/>
</dbReference>
<accession>A0A9X0BPS7</accession>
<dbReference type="AlphaFoldDB" id="A0A9X0BPS7"/>
<comment type="caution">
    <text evidence="8">The sequence shown here is derived from an EMBL/GenBank/DDBJ whole genome shotgun (WGS) entry which is preliminary data.</text>
</comment>
<organism evidence="8 9">
    <name type="scientific">Penicillium desertorum</name>
    <dbReference type="NCBI Taxonomy" id="1303715"/>
    <lineage>
        <taxon>Eukaryota</taxon>
        <taxon>Fungi</taxon>
        <taxon>Dikarya</taxon>
        <taxon>Ascomycota</taxon>
        <taxon>Pezizomycotina</taxon>
        <taxon>Eurotiomycetes</taxon>
        <taxon>Eurotiomycetidae</taxon>
        <taxon>Eurotiales</taxon>
        <taxon>Aspergillaceae</taxon>
        <taxon>Penicillium</taxon>
    </lineage>
</organism>
<evidence type="ECO:0000256" key="1">
    <source>
        <dbReference type="ARBA" id="ARBA00022527"/>
    </source>
</evidence>
<evidence type="ECO:0000313" key="8">
    <source>
        <dbReference type="EMBL" id="KAJ5477907.1"/>
    </source>
</evidence>
<evidence type="ECO:0000256" key="4">
    <source>
        <dbReference type="ARBA" id="ARBA00022777"/>
    </source>
</evidence>
<dbReference type="PANTHER" id="PTHR45646">
    <property type="entry name" value="SERINE/THREONINE-PROTEIN KINASE DOA-RELATED"/>
    <property type="match status" value="1"/>
</dbReference>
<keyword evidence="2" id="KW-0808">Transferase</keyword>
<protein>
    <recommendedName>
        <fullName evidence="7">Protein kinase domain-containing protein</fullName>
    </recommendedName>
</protein>
<name>A0A9X0BPS7_9EURO</name>
<feature type="region of interest" description="Disordered" evidence="6">
    <location>
        <begin position="455"/>
        <end position="474"/>
    </location>
</feature>
<dbReference type="Gene3D" id="1.10.510.10">
    <property type="entry name" value="Transferase(Phosphotransferase) domain 1"/>
    <property type="match status" value="1"/>
</dbReference>
<keyword evidence="5" id="KW-0067">ATP-binding</keyword>
<dbReference type="SMART" id="SM00220">
    <property type="entry name" value="S_TKc"/>
    <property type="match status" value="1"/>
</dbReference>
<evidence type="ECO:0000259" key="7">
    <source>
        <dbReference type="PROSITE" id="PS50011"/>
    </source>
</evidence>
<keyword evidence="1" id="KW-0723">Serine/threonine-protein kinase</keyword>
<dbReference type="Pfam" id="PF00069">
    <property type="entry name" value="Pkinase"/>
    <property type="match status" value="1"/>
</dbReference>
<dbReference type="GO" id="GO:0043484">
    <property type="term" value="P:regulation of RNA splicing"/>
    <property type="evidence" value="ECO:0007669"/>
    <property type="project" value="TreeGrafter"/>
</dbReference>
<evidence type="ECO:0000256" key="2">
    <source>
        <dbReference type="ARBA" id="ARBA00022679"/>
    </source>
</evidence>
<dbReference type="SUPFAM" id="SSF56112">
    <property type="entry name" value="Protein kinase-like (PK-like)"/>
    <property type="match status" value="1"/>
</dbReference>
<proteinExistence type="predicted"/>
<dbReference type="GO" id="GO:0005634">
    <property type="term" value="C:nucleus"/>
    <property type="evidence" value="ECO:0007669"/>
    <property type="project" value="TreeGrafter"/>
</dbReference>
<evidence type="ECO:0000313" key="9">
    <source>
        <dbReference type="Proteomes" id="UP001147760"/>
    </source>
</evidence>
<dbReference type="Gene3D" id="3.30.200.20">
    <property type="entry name" value="Phosphorylase Kinase, domain 1"/>
    <property type="match status" value="1"/>
</dbReference>
<dbReference type="InterPro" id="IPR011009">
    <property type="entry name" value="Kinase-like_dom_sf"/>
</dbReference>
<gene>
    <name evidence="8" type="ORF">N7530_003416</name>
</gene>
<dbReference type="EMBL" id="JAPWDO010000003">
    <property type="protein sequence ID" value="KAJ5477907.1"/>
    <property type="molecule type" value="Genomic_DNA"/>
</dbReference>
<dbReference type="GO" id="GO:0004674">
    <property type="term" value="F:protein serine/threonine kinase activity"/>
    <property type="evidence" value="ECO:0007669"/>
    <property type="project" value="UniProtKB-KW"/>
</dbReference>